<dbReference type="GO" id="GO:0042802">
    <property type="term" value="F:identical protein binding"/>
    <property type="evidence" value="ECO:0007669"/>
    <property type="project" value="TreeGrafter"/>
</dbReference>
<feature type="active site" description="Proton acceptor; for ring-opening step" evidence="3">
    <location>
        <position position="168"/>
    </location>
</feature>
<comment type="caution">
    <text evidence="3">Lacks conserved residue(s) required for the propagation of feature annotation.</text>
</comment>
<name>D4BS04_BIFBR</name>
<evidence type="ECO:0000256" key="2">
    <source>
        <dbReference type="ARBA" id="ARBA00023277"/>
    </source>
</evidence>
<dbReference type="InterPro" id="IPR004547">
    <property type="entry name" value="Glucosamine6P_isomerase"/>
</dbReference>
<evidence type="ECO:0000313" key="5">
    <source>
        <dbReference type="EMBL" id="EFE88217.1"/>
    </source>
</evidence>
<dbReference type="InterPro" id="IPR018321">
    <property type="entry name" value="Glucosamine6P_isomerase_CS"/>
</dbReference>
<keyword evidence="3" id="KW-0021">Allosteric enzyme</keyword>
<dbReference type="PANTHER" id="PTHR11280">
    <property type="entry name" value="GLUCOSAMINE-6-PHOSPHATE ISOMERASE"/>
    <property type="match status" value="1"/>
</dbReference>
<accession>D4BS04</accession>
<gene>
    <name evidence="3 5" type="primary">nagB</name>
    <name evidence="5" type="ORF">BIFBRE_04895</name>
</gene>
<dbReference type="GO" id="GO:0019262">
    <property type="term" value="P:N-acetylneuraminate catabolic process"/>
    <property type="evidence" value="ECO:0007669"/>
    <property type="project" value="UniProtKB-UniRule"/>
</dbReference>
<keyword evidence="2 3" id="KW-0119">Carbohydrate metabolism</keyword>
<evidence type="ECO:0000259" key="4">
    <source>
        <dbReference type="Pfam" id="PF01182"/>
    </source>
</evidence>
<keyword evidence="6" id="KW-1185">Reference proteome</keyword>
<dbReference type="CDD" id="cd01399">
    <property type="entry name" value="GlcN6P_deaminase"/>
    <property type="match status" value="1"/>
</dbReference>
<dbReference type="GO" id="GO:0006043">
    <property type="term" value="P:glucosamine catabolic process"/>
    <property type="evidence" value="ECO:0007669"/>
    <property type="project" value="TreeGrafter"/>
</dbReference>
<comment type="catalytic activity">
    <reaction evidence="3">
        <text>alpha-D-glucosamine 6-phosphate + H2O = beta-D-fructose 6-phosphate + NH4(+)</text>
        <dbReference type="Rhea" id="RHEA:12172"/>
        <dbReference type="ChEBI" id="CHEBI:15377"/>
        <dbReference type="ChEBI" id="CHEBI:28938"/>
        <dbReference type="ChEBI" id="CHEBI:57634"/>
        <dbReference type="ChEBI" id="CHEBI:75989"/>
        <dbReference type="EC" id="3.5.99.6"/>
    </reaction>
</comment>
<dbReference type="InterPro" id="IPR006148">
    <property type="entry name" value="Glc/Gal-6P_isomerase"/>
</dbReference>
<feature type="site" description="Part of the allosteric site" evidence="3">
    <location>
        <position position="186"/>
    </location>
</feature>
<protein>
    <recommendedName>
        <fullName evidence="3">Glucosamine-6-phosphate deaminase</fullName>
        <ecNumber evidence="3">3.5.99.6</ecNumber>
    </recommendedName>
    <alternativeName>
        <fullName evidence="3">GlcN6P deaminase</fullName>
        <shortName evidence="3">GNPDA</shortName>
    </alternativeName>
    <alternativeName>
        <fullName evidence="3">Glucosamine-6-phosphate isomerase</fullName>
    </alternativeName>
</protein>
<evidence type="ECO:0000313" key="6">
    <source>
        <dbReference type="Proteomes" id="UP000003191"/>
    </source>
</evidence>
<dbReference type="GO" id="GO:0004342">
    <property type="term" value="F:glucosamine-6-phosphate deaminase activity"/>
    <property type="evidence" value="ECO:0007669"/>
    <property type="project" value="UniProtKB-UniRule"/>
</dbReference>
<feature type="domain" description="Glucosamine/galactosamine-6-phosphate isomerase" evidence="4">
    <location>
        <begin position="38"/>
        <end position="257"/>
    </location>
</feature>
<feature type="active site" description="For ring-opening step" evidence="3">
    <location>
        <position position="166"/>
    </location>
</feature>
<organism evidence="5 6">
    <name type="scientific">Bifidobacterium breve DSM 20213 = JCM 1192</name>
    <dbReference type="NCBI Taxonomy" id="518634"/>
    <lineage>
        <taxon>Bacteria</taxon>
        <taxon>Bacillati</taxon>
        <taxon>Actinomycetota</taxon>
        <taxon>Actinomycetes</taxon>
        <taxon>Bifidobacteriales</taxon>
        <taxon>Bifidobacteriaceae</taxon>
        <taxon>Bifidobacterium</taxon>
    </lineage>
</organism>
<sequence>MMGGFGQKPVSSGPHERRKIPMPEIIIVKNEAEAGEIYGRCVADLIKAKPNAVLGLATGSSPLAAYQALAKIVHDESIDVSQVSGYALDEYIGLPLTHPESYHATIHRTVVEPLGLDPSKVHVPGDVLNGTPLEDGDKVALAGPAYDRAIEAAGGIDVQILGIGTDGHVGFNEPGSSLASGTRVKTLAEQTRVDNARFFDNDINQVPTHCITQGIGTIMKARHLVLLAFGAGKAEAIEETVEGGVSAFCPASALQMHPHATIIVDEEAASRLRHKDYYRYAYTHKPAWQGI</sequence>
<dbReference type="NCBIfam" id="NF001684">
    <property type="entry name" value="PRK00443.1-4"/>
    <property type="match status" value="1"/>
</dbReference>
<feature type="site" description="Part of the allosteric site" evidence="3">
    <location>
        <position position="176"/>
    </location>
</feature>
<keyword evidence="1 3" id="KW-0378">Hydrolase</keyword>
<dbReference type="NCBIfam" id="TIGR00502">
    <property type="entry name" value="nagB"/>
    <property type="match status" value="1"/>
</dbReference>
<evidence type="ECO:0000256" key="3">
    <source>
        <dbReference type="HAMAP-Rule" id="MF_01241"/>
    </source>
</evidence>
<dbReference type="InterPro" id="IPR037171">
    <property type="entry name" value="NagB/RpiA_transferase-like"/>
</dbReference>
<dbReference type="UniPathway" id="UPA00629">
    <property type="reaction ID" value="UER00684"/>
</dbReference>
<dbReference type="Pfam" id="PF01182">
    <property type="entry name" value="Glucosamine_iso"/>
    <property type="match status" value="1"/>
</dbReference>
<dbReference type="Proteomes" id="UP000003191">
    <property type="component" value="Unassembled WGS sequence"/>
</dbReference>
<dbReference type="EMBL" id="ACCG02000016">
    <property type="protein sequence ID" value="EFE88217.1"/>
    <property type="molecule type" value="Genomic_DNA"/>
</dbReference>
<dbReference type="PANTHER" id="PTHR11280:SF5">
    <property type="entry name" value="GLUCOSAMINE-6-PHOSPHATE ISOMERASE"/>
    <property type="match status" value="1"/>
</dbReference>
<dbReference type="STRING" id="1685.RY69_559"/>
<comment type="pathway">
    <text evidence="3">Amino-sugar metabolism; N-acetylneuraminate degradation; D-fructose 6-phosphate from N-acetylneuraminate: step 5/5.</text>
</comment>
<feature type="site" description="Part of the allosteric site" evidence="3">
    <location>
        <position position="183"/>
    </location>
</feature>
<comment type="activity regulation">
    <text evidence="3">Allosterically activated by N-acetylglucosamine 6-phosphate (GlcNAc6P).</text>
</comment>
<dbReference type="GO" id="GO:0006046">
    <property type="term" value="P:N-acetylglucosamine catabolic process"/>
    <property type="evidence" value="ECO:0007669"/>
    <property type="project" value="UniProtKB-UniRule"/>
</dbReference>
<dbReference type="Gene3D" id="3.40.50.1360">
    <property type="match status" value="1"/>
</dbReference>
<comment type="similarity">
    <text evidence="3">Belongs to the glucosamine/galactosamine-6-phosphate isomerase family. NagB subfamily.</text>
</comment>
<dbReference type="PROSITE" id="PS01161">
    <property type="entry name" value="GLC_GALNAC_ISOMERASE"/>
    <property type="match status" value="1"/>
</dbReference>
<reference evidence="5 6" key="1">
    <citation type="submission" date="2010-02" db="EMBL/GenBank/DDBJ databases">
        <authorList>
            <person name="Weinstock G."/>
            <person name="Sodergren E."/>
            <person name="Clifton S."/>
            <person name="Fulton L."/>
            <person name="Fulton B."/>
            <person name="Courtney L."/>
            <person name="Fronick C."/>
            <person name="Harrison M."/>
            <person name="Strong C."/>
            <person name="Farmer C."/>
            <person name="Delahaunty K."/>
            <person name="Markovic C."/>
            <person name="Hall O."/>
            <person name="Minx P."/>
            <person name="Tomlinson C."/>
            <person name="Mitreva M."/>
            <person name="Nelson J."/>
            <person name="Hou S."/>
            <person name="Wollam A."/>
            <person name="Pepin K.H."/>
            <person name="Johnson M."/>
            <person name="Bhonagiri V."/>
            <person name="Zhang X."/>
            <person name="Suruliraj S."/>
            <person name="Warren W."/>
            <person name="Chinwalla A."/>
            <person name="Mardis E.R."/>
            <person name="Wilson R.K."/>
        </authorList>
    </citation>
    <scope>NUCLEOTIDE SEQUENCE [LARGE SCALE GENOMIC DNA]</scope>
    <source>
        <strain evidence="5 6">DSM 20213</strain>
    </source>
</reference>
<comment type="caution">
    <text evidence="5">The sequence shown here is derived from an EMBL/GenBank/DDBJ whole genome shotgun (WGS) entry which is preliminary data.</text>
</comment>
<feature type="active site" description="Proton acceptor; for enolization step" evidence="3">
    <location>
        <position position="89"/>
    </location>
</feature>
<dbReference type="HAMAP" id="MF_01241">
    <property type="entry name" value="GlcN6P_deamin"/>
    <property type="match status" value="1"/>
</dbReference>
<feature type="site" description="Part of the allosteric site" evidence="3">
    <location>
        <position position="185"/>
    </location>
</feature>
<dbReference type="AlphaFoldDB" id="D4BS04"/>
<dbReference type="HOGENOM" id="CLU_049611_0_1_11"/>
<dbReference type="SUPFAM" id="SSF100950">
    <property type="entry name" value="NagB/RpiA/CoA transferase-like"/>
    <property type="match status" value="1"/>
</dbReference>
<proteinExistence type="inferred from homology"/>
<dbReference type="GO" id="GO:0005975">
    <property type="term" value="P:carbohydrate metabolic process"/>
    <property type="evidence" value="ECO:0007669"/>
    <property type="project" value="InterPro"/>
</dbReference>
<dbReference type="PATRIC" id="fig|518634.7.peg.1823"/>
<feature type="active site" description="For ring-opening step" evidence="3">
    <location>
        <position position="173"/>
    </location>
</feature>
<comment type="function">
    <text evidence="3">Catalyzes the reversible isomerization-deamination of glucosamine 6-phosphate (GlcN6P) to form fructose 6-phosphate (Fru6P) and ammonium ion.</text>
</comment>
<dbReference type="GO" id="GO:0005737">
    <property type="term" value="C:cytoplasm"/>
    <property type="evidence" value="ECO:0007669"/>
    <property type="project" value="TreeGrafter"/>
</dbReference>
<dbReference type="EC" id="3.5.99.6" evidence="3"/>
<evidence type="ECO:0000256" key="1">
    <source>
        <dbReference type="ARBA" id="ARBA00022801"/>
    </source>
</evidence>